<proteinExistence type="predicted"/>
<dbReference type="AlphaFoldDB" id="A0A840BP73"/>
<accession>A0A840BP73</accession>
<dbReference type="InterPro" id="IPR046513">
    <property type="entry name" value="DUF6691"/>
</dbReference>
<keyword evidence="1" id="KW-0812">Transmembrane</keyword>
<dbReference type="Proteomes" id="UP000561045">
    <property type="component" value="Unassembled WGS sequence"/>
</dbReference>
<protein>
    <recommendedName>
        <fullName evidence="4">YeeE/YedE family protein</fullName>
    </recommendedName>
</protein>
<keyword evidence="1" id="KW-1133">Transmembrane helix</keyword>
<dbReference type="EMBL" id="JACIET010000002">
    <property type="protein sequence ID" value="MBB4014433.1"/>
    <property type="molecule type" value="Genomic_DNA"/>
</dbReference>
<evidence type="ECO:0008006" key="4">
    <source>
        <dbReference type="Google" id="ProtNLM"/>
    </source>
</evidence>
<feature type="transmembrane region" description="Helical" evidence="1">
    <location>
        <begin position="37"/>
        <end position="55"/>
    </location>
</feature>
<feature type="transmembrane region" description="Helical" evidence="1">
    <location>
        <begin position="83"/>
        <end position="108"/>
    </location>
</feature>
<reference evidence="2 3" key="1">
    <citation type="submission" date="2020-08" db="EMBL/GenBank/DDBJ databases">
        <title>Genomic Encyclopedia of Type Strains, Phase IV (KMG-IV): sequencing the most valuable type-strain genomes for metagenomic binning, comparative biology and taxonomic classification.</title>
        <authorList>
            <person name="Goeker M."/>
        </authorList>
    </citation>
    <scope>NUCLEOTIDE SEQUENCE [LARGE SCALE GENOMIC DNA]</scope>
    <source>
        <strain evidence="2 3">DSM 106739</strain>
    </source>
</reference>
<feature type="transmembrane region" description="Helical" evidence="1">
    <location>
        <begin position="114"/>
        <end position="133"/>
    </location>
</feature>
<keyword evidence="1" id="KW-0472">Membrane</keyword>
<dbReference type="Pfam" id="PF20398">
    <property type="entry name" value="DUF6691"/>
    <property type="match status" value="1"/>
</dbReference>
<evidence type="ECO:0000313" key="3">
    <source>
        <dbReference type="Proteomes" id="UP000561045"/>
    </source>
</evidence>
<sequence length="140" mass="14804">MSRLFIALLCGVVFGFGLSLATMTQPEVVLAFLRFQDFGLLLVLGGAVIVALLAYQIGPRLLARPLAGAFFEKRQTPFSRRTVIGAAIFGAGWGLCGVCPGPAIAGLGLGNLDLLWALTGIFIGAWLQARFFGSSDAQTR</sequence>
<organism evidence="2 3">
    <name type="scientific">Niveibacterium umoris</name>
    <dbReference type="NCBI Taxonomy" id="1193620"/>
    <lineage>
        <taxon>Bacteria</taxon>
        <taxon>Pseudomonadati</taxon>
        <taxon>Pseudomonadota</taxon>
        <taxon>Betaproteobacteria</taxon>
        <taxon>Rhodocyclales</taxon>
        <taxon>Rhodocyclaceae</taxon>
        <taxon>Niveibacterium</taxon>
    </lineage>
</organism>
<comment type="caution">
    <text evidence="2">The sequence shown here is derived from an EMBL/GenBank/DDBJ whole genome shotgun (WGS) entry which is preliminary data.</text>
</comment>
<dbReference type="RefSeq" id="WP_183636497.1">
    <property type="nucleotide sequence ID" value="NZ_BAABLE010000009.1"/>
</dbReference>
<keyword evidence="3" id="KW-1185">Reference proteome</keyword>
<gene>
    <name evidence="2" type="ORF">GGR36_003779</name>
</gene>
<name>A0A840BP73_9RHOO</name>
<evidence type="ECO:0000313" key="2">
    <source>
        <dbReference type="EMBL" id="MBB4014433.1"/>
    </source>
</evidence>
<evidence type="ECO:0000256" key="1">
    <source>
        <dbReference type="SAM" id="Phobius"/>
    </source>
</evidence>